<evidence type="ECO:0000313" key="7">
    <source>
        <dbReference type="Proteomes" id="UP000030762"/>
    </source>
</evidence>
<dbReference type="SUPFAM" id="SSF56300">
    <property type="entry name" value="Metallo-dependent phosphatases"/>
    <property type="match status" value="1"/>
</dbReference>
<evidence type="ECO:0000256" key="2">
    <source>
        <dbReference type="ARBA" id="ARBA00022801"/>
    </source>
</evidence>
<dbReference type="Pfam" id="PF00149">
    <property type="entry name" value="Metallophos"/>
    <property type="match status" value="1"/>
</dbReference>
<dbReference type="OMA" id="PGPAEKW"/>
<keyword evidence="4" id="KW-1133">Transmembrane helix</keyword>
<dbReference type="AlphaFoldDB" id="T0R1J6"/>
<keyword evidence="2" id="KW-0378">Hydrolase</keyword>
<dbReference type="eggNOG" id="KOG2679">
    <property type="taxonomic scope" value="Eukaryota"/>
</dbReference>
<dbReference type="Proteomes" id="UP000030762">
    <property type="component" value="Unassembled WGS sequence"/>
</dbReference>
<keyword evidence="4" id="KW-0472">Membrane</keyword>
<organism evidence="6 7">
    <name type="scientific">Saprolegnia diclina (strain VS20)</name>
    <dbReference type="NCBI Taxonomy" id="1156394"/>
    <lineage>
        <taxon>Eukaryota</taxon>
        <taxon>Sar</taxon>
        <taxon>Stramenopiles</taxon>
        <taxon>Oomycota</taxon>
        <taxon>Saprolegniomycetes</taxon>
        <taxon>Saprolegniales</taxon>
        <taxon>Saprolegniaceae</taxon>
        <taxon>Saprolegnia</taxon>
    </lineage>
</organism>
<dbReference type="STRING" id="1156394.T0R1J6"/>
<accession>T0R1J6</accession>
<dbReference type="PANTHER" id="PTHR10161:SF14">
    <property type="entry name" value="TARTRATE-RESISTANT ACID PHOSPHATASE TYPE 5"/>
    <property type="match status" value="1"/>
</dbReference>
<evidence type="ECO:0000259" key="5">
    <source>
        <dbReference type="Pfam" id="PF00149"/>
    </source>
</evidence>
<keyword evidence="7" id="KW-1185">Reference proteome</keyword>
<dbReference type="PANTHER" id="PTHR10161">
    <property type="entry name" value="TARTRATE-RESISTANT ACID PHOSPHATASE TYPE 5"/>
    <property type="match status" value="1"/>
</dbReference>
<dbReference type="GO" id="GO:0016787">
    <property type="term" value="F:hydrolase activity"/>
    <property type="evidence" value="ECO:0007669"/>
    <property type="project" value="UniProtKB-KW"/>
</dbReference>
<dbReference type="InParanoid" id="T0R1J6"/>
<evidence type="ECO:0000256" key="4">
    <source>
        <dbReference type="SAM" id="Phobius"/>
    </source>
</evidence>
<feature type="region of interest" description="Disordered" evidence="3">
    <location>
        <begin position="66"/>
        <end position="121"/>
    </location>
</feature>
<proteinExistence type="predicted"/>
<reference evidence="6 7" key="1">
    <citation type="submission" date="2012-04" db="EMBL/GenBank/DDBJ databases">
        <title>The Genome Sequence of Saprolegnia declina VS20.</title>
        <authorList>
            <consortium name="The Broad Institute Genome Sequencing Platform"/>
            <person name="Russ C."/>
            <person name="Nusbaum C."/>
            <person name="Tyler B."/>
            <person name="van West P."/>
            <person name="Dieguez-Uribeondo J."/>
            <person name="de Bruijn I."/>
            <person name="Tripathy S."/>
            <person name="Jiang R."/>
            <person name="Young S.K."/>
            <person name="Zeng Q."/>
            <person name="Gargeya S."/>
            <person name="Fitzgerald M."/>
            <person name="Haas B."/>
            <person name="Abouelleil A."/>
            <person name="Alvarado L."/>
            <person name="Arachchi H.M."/>
            <person name="Berlin A."/>
            <person name="Chapman S.B."/>
            <person name="Goldberg J."/>
            <person name="Griggs A."/>
            <person name="Gujja S."/>
            <person name="Hansen M."/>
            <person name="Howarth C."/>
            <person name="Imamovic A."/>
            <person name="Larimer J."/>
            <person name="McCowen C."/>
            <person name="Montmayeur A."/>
            <person name="Murphy C."/>
            <person name="Neiman D."/>
            <person name="Pearson M."/>
            <person name="Priest M."/>
            <person name="Roberts A."/>
            <person name="Saif S."/>
            <person name="Shea T."/>
            <person name="Sisk P."/>
            <person name="Sykes S."/>
            <person name="Wortman J."/>
            <person name="Nusbaum C."/>
            <person name="Birren B."/>
        </authorList>
    </citation>
    <scope>NUCLEOTIDE SEQUENCE [LARGE SCALE GENOMIC DNA]</scope>
    <source>
        <strain evidence="6 7">VS20</strain>
    </source>
</reference>
<dbReference type="VEuPathDB" id="FungiDB:SDRG_16247"/>
<evidence type="ECO:0000256" key="1">
    <source>
        <dbReference type="ARBA" id="ARBA00022729"/>
    </source>
</evidence>
<gene>
    <name evidence="6" type="ORF">SDRG_16247</name>
</gene>
<dbReference type="GeneID" id="19956974"/>
<feature type="compositionally biased region" description="Polar residues" evidence="3">
    <location>
        <begin position="66"/>
        <end position="75"/>
    </location>
</feature>
<dbReference type="EMBL" id="JH767252">
    <property type="protein sequence ID" value="EQC25873.1"/>
    <property type="molecule type" value="Genomic_DNA"/>
</dbReference>
<dbReference type="InterPro" id="IPR029052">
    <property type="entry name" value="Metallo-depent_PP-like"/>
</dbReference>
<protein>
    <recommendedName>
        <fullName evidence="5">Calcineurin-like phosphoesterase domain-containing protein</fullName>
    </recommendedName>
</protein>
<keyword evidence="4" id="KW-0812">Transmembrane</keyword>
<evidence type="ECO:0000313" key="6">
    <source>
        <dbReference type="EMBL" id="EQC25873.1"/>
    </source>
</evidence>
<dbReference type="Gene3D" id="3.60.21.10">
    <property type="match status" value="1"/>
</dbReference>
<dbReference type="OrthoDB" id="411211at2759"/>
<keyword evidence="1" id="KW-0732">Signal</keyword>
<feature type="domain" description="Calcineurin-like phosphoesterase" evidence="5">
    <location>
        <begin position="131"/>
        <end position="432"/>
    </location>
</feature>
<name>T0R1J6_SAPDV</name>
<feature type="compositionally biased region" description="Gly residues" evidence="3">
    <location>
        <begin position="85"/>
        <end position="99"/>
    </location>
</feature>
<sequence length="565" mass="61444">MPSRRSDYNLHRMSYEDSIAVLDELPSQKEAHTARRRRLVIFGAMGVFVVLGAIAVTTMVLMKNGTTESSTSANDSGNKTSGSTTNGGGANANGGGGGTSTPDKPVVDPSTGKLALKPTTDPETAPVALTLLAIGDWGGSALKVSGSNENAGSCCIWYKNKIQPETARFKVDFWAQKHVAALMGMSAKELKPLAVLSHGDNFYWNGIAKNNYKYRFQDTFEDTYNDPALMAVPWVNVVGNHDIGGAHFICGDGWDKDDNFFECEDTAMMSKYLKERFDLQKNYVSPNNNRWLLKDHYFVHSVSKNGVSVDIFNVDTNHADNHGASQVCCQCFGYSYKYDYDSTKCDDVKVGSKMCAGGSAEMYNTCMETLEGWAQDSLTQALKDMKASKATFKVVNTHFSPQYHMNPQRAQKWYDVLKAGNASLWINGHTHGFDHGISTFGTHLVENGGGGGIVTKASNSGSDAIVKKYVLRCPLRVLISCSVWTAGGNPYGFMELSFSKEWLKVQFATFDKSWVFAGNDLTATVKGGVARGHCWFIPSGQFIAPGSQGVECKSSINGAIGAPAR</sequence>
<feature type="transmembrane region" description="Helical" evidence="4">
    <location>
        <begin position="39"/>
        <end position="62"/>
    </location>
</feature>
<evidence type="ECO:0000256" key="3">
    <source>
        <dbReference type="SAM" id="MobiDB-lite"/>
    </source>
</evidence>
<dbReference type="InterPro" id="IPR004843">
    <property type="entry name" value="Calcineurin-like_PHP"/>
</dbReference>
<dbReference type="RefSeq" id="XP_008620669.1">
    <property type="nucleotide sequence ID" value="XM_008622447.1"/>
</dbReference>
<dbReference type="InterPro" id="IPR051558">
    <property type="entry name" value="Metallophosphoesterase_PAP"/>
</dbReference>